<protein>
    <submittedName>
        <fullName evidence="2">Uncharacterized protein</fullName>
    </submittedName>
</protein>
<sequence>MRYLWQARRKEVGLMEKDVVERPLSIVTQHLPGNMERRLTRAELNVSRFPGLSAALDTRPPAVTSMERRSCRPLAHVFTARDSFGVSPAF</sequence>
<dbReference type="Proteomes" id="UP000036681">
    <property type="component" value="Unplaced"/>
</dbReference>
<reference evidence="2" key="1">
    <citation type="submission" date="2017-02" db="UniProtKB">
        <authorList>
            <consortium name="WormBaseParasite"/>
        </authorList>
    </citation>
    <scope>IDENTIFICATION</scope>
</reference>
<dbReference type="AlphaFoldDB" id="A0A0M3IMK5"/>
<name>A0A0M3IMK5_ASCLU</name>
<evidence type="ECO:0000313" key="2">
    <source>
        <dbReference type="WBParaSite" id="ALUE_0001998301-mRNA-1"/>
    </source>
</evidence>
<evidence type="ECO:0000313" key="1">
    <source>
        <dbReference type="Proteomes" id="UP000036681"/>
    </source>
</evidence>
<keyword evidence="1" id="KW-1185">Reference proteome</keyword>
<organism evidence="1 2">
    <name type="scientific">Ascaris lumbricoides</name>
    <name type="common">Giant roundworm</name>
    <dbReference type="NCBI Taxonomy" id="6252"/>
    <lineage>
        <taxon>Eukaryota</taxon>
        <taxon>Metazoa</taxon>
        <taxon>Ecdysozoa</taxon>
        <taxon>Nematoda</taxon>
        <taxon>Chromadorea</taxon>
        <taxon>Rhabditida</taxon>
        <taxon>Spirurina</taxon>
        <taxon>Ascaridomorpha</taxon>
        <taxon>Ascaridoidea</taxon>
        <taxon>Ascarididae</taxon>
        <taxon>Ascaris</taxon>
    </lineage>
</organism>
<accession>A0A0M3IMK5</accession>
<proteinExistence type="predicted"/>
<dbReference type="WBParaSite" id="ALUE_0001998301-mRNA-1">
    <property type="protein sequence ID" value="ALUE_0001998301-mRNA-1"/>
    <property type="gene ID" value="ALUE_0001998301"/>
</dbReference>